<feature type="compositionally biased region" description="Acidic residues" evidence="1">
    <location>
        <begin position="93"/>
        <end position="147"/>
    </location>
</feature>
<comment type="caution">
    <text evidence="2">The sequence shown here is derived from an EMBL/GenBank/DDBJ whole genome shotgun (WGS) entry which is preliminary data.</text>
</comment>
<evidence type="ECO:0000313" key="3">
    <source>
        <dbReference type="Proteomes" id="UP000654370"/>
    </source>
</evidence>
<feature type="region of interest" description="Disordered" evidence="1">
    <location>
        <begin position="169"/>
        <end position="279"/>
    </location>
</feature>
<reference evidence="2" key="1">
    <citation type="submission" date="2020-12" db="EMBL/GenBank/DDBJ databases">
        <title>Metabolic potential, ecology and presence of endohyphal bacteria is reflected in genomic diversity of Mucoromycotina.</title>
        <authorList>
            <person name="Muszewska A."/>
            <person name="Okrasinska A."/>
            <person name="Steczkiewicz K."/>
            <person name="Drgas O."/>
            <person name="Orlowska M."/>
            <person name="Perlinska-Lenart U."/>
            <person name="Aleksandrzak-Piekarczyk T."/>
            <person name="Szatraj K."/>
            <person name="Zielenkiewicz U."/>
            <person name="Pilsyk S."/>
            <person name="Malc E."/>
            <person name="Mieczkowski P."/>
            <person name="Kruszewska J.S."/>
            <person name="Biernat P."/>
            <person name="Pawlowska J."/>
        </authorList>
    </citation>
    <scope>NUCLEOTIDE SEQUENCE</scope>
    <source>
        <strain evidence="2">WA0000067209</strain>
    </source>
</reference>
<organism evidence="2 3">
    <name type="scientific">Mortierella isabellina</name>
    <name type="common">Filamentous fungus</name>
    <name type="synonym">Umbelopsis isabellina</name>
    <dbReference type="NCBI Taxonomy" id="91625"/>
    <lineage>
        <taxon>Eukaryota</taxon>
        <taxon>Fungi</taxon>
        <taxon>Fungi incertae sedis</taxon>
        <taxon>Mucoromycota</taxon>
        <taxon>Mucoromycotina</taxon>
        <taxon>Umbelopsidomycetes</taxon>
        <taxon>Umbelopsidales</taxon>
        <taxon>Umbelopsidaceae</taxon>
        <taxon>Umbelopsis</taxon>
    </lineage>
</organism>
<feature type="compositionally biased region" description="Basic and acidic residues" evidence="1">
    <location>
        <begin position="236"/>
        <end position="246"/>
    </location>
</feature>
<dbReference type="Proteomes" id="UP000654370">
    <property type="component" value="Unassembled WGS sequence"/>
</dbReference>
<dbReference type="OrthoDB" id="2538461at2759"/>
<name>A0A8H7PD05_MORIS</name>
<accession>A0A8H7PD05</accession>
<dbReference type="EMBL" id="JAEPQZ010000020">
    <property type="protein sequence ID" value="KAG2171641.1"/>
    <property type="molecule type" value="Genomic_DNA"/>
</dbReference>
<feature type="region of interest" description="Disordered" evidence="1">
    <location>
        <begin position="93"/>
        <end position="148"/>
    </location>
</feature>
<evidence type="ECO:0000256" key="1">
    <source>
        <dbReference type="SAM" id="MobiDB-lite"/>
    </source>
</evidence>
<keyword evidence="3" id="KW-1185">Reference proteome</keyword>
<sequence>MFKRARKELAKQAIATKEFDAAASDEEEEQYLGASSDSEIDDDDLVNSDFEGDGDVEEEEVDLKEIIRQTAEESGDEIDLDDEDALKKLIEEEGLADLDDGEDEFEDDEEQGSDVEIASDAELEDNEEDSDQADGIGSEEEQEEEGDMIYSCKICPHRVLKNEKAVEVHLEGKEHNRRLRYLQKQGVEDADEPKSKGSESKKAKKKEALAKRKESKKEEKRLKEKERRKALKKKKWEREQQEKAKAIDGQSASSEIPTANTKRPAAAARNSKPKKAKTQ</sequence>
<dbReference type="AlphaFoldDB" id="A0A8H7PD05"/>
<feature type="region of interest" description="Disordered" evidence="1">
    <location>
        <begin position="20"/>
        <end position="61"/>
    </location>
</feature>
<evidence type="ECO:0000313" key="2">
    <source>
        <dbReference type="EMBL" id="KAG2171641.1"/>
    </source>
</evidence>
<gene>
    <name evidence="2" type="ORF">INT43_008367</name>
</gene>
<feature type="compositionally biased region" description="Basic and acidic residues" evidence="1">
    <location>
        <begin position="192"/>
        <end position="227"/>
    </location>
</feature>
<proteinExistence type="predicted"/>
<feature type="compositionally biased region" description="Acidic residues" evidence="1">
    <location>
        <begin position="38"/>
        <end position="61"/>
    </location>
</feature>
<feature type="compositionally biased region" description="Polar residues" evidence="1">
    <location>
        <begin position="250"/>
        <end position="261"/>
    </location>
</feature>
<protein>
    <submittedName>
        <fullName evidence="2">Uncharacterized protein</fullName>
    </submittedName>
</protein>